<protein>
    <recommendedName>
        <fullName evidence="1">Alpha-L-glutamate ligase-related protein ATP-grasp domain-containing protein</fullName>
    </recommendedName>
</protein>
<organism evidence="2 3">
    <name type="scientific">Ruegeria marisrubri</name>
    <dbReference type="NCBI Taxonomy" id="1685379"/>
    <lineage>
        <taxon>Bacteria</taxon>
        <taxon>Pseudomonadati</taxon>
        <taxon>Pseudomonadota</taxon>
        <taxon>Alphaproteobacteria</taxon>
        <taxon>Rhodobacterales</taxon>
        <taxon>Roseobacteraceae</taxon>
        <taxon>Ruegeria</taxon>
    </lineage>
</organism>
<evidence type="ECO:0000313" key="2">
    <source>
        <dbReference type="EMBL" id="KUJ85811.1"/>
    </source>
</evidence>
<accession>A0A124F5N3</accession>
<dbReference type="AlphaFoldDB" id="A0A124F5N3"/>
<dbReference type="OrthoDB" id="8736147at2"/>
<dbReference type="STRING" id="1685379.AVO45_02195"/>
<dbReference type="EMBL" id="LQBQ01000001">
    <property type="protein sequence ID" value="KUJ85811.1"/>
    <property type="molecule type" value="Genomic_DNA"/>
</dbReference>
<evidence type="ECO:0000313" key="3">
    <source>
        <dbReference type="Proteomes" id="UP000053791"/>
    </source>
</evidence>
<keyword evidence="3" id="KW-1185">Reference proteome</keyword>
<dbReference type="Proteomes" id="UP000053791">
    <property type="component" value="Unassembled WGS sequence"/>
</dbReference>
<sequence length="371" mass="42088">MHVLSRYSEDLKKIEAKGKVDIAEQLVEASRNSDRRPIGIMLDYLKLRRRGKLRLYEYFQYELYDRSKWSEEERERFISAHIHWPLVNQCNDRSWWAVTEDKWLSTVVLKHCGIAIPENVAVFDRGTREYPGIAKLSDARDVETLLKNCDVFPLFAKTMDGMWSAGAFRILGCTETHALLDGHEAVTFEELADGVLGEKSYLIQRCLQPHRFFEGVTDATATVRCLNLIRNDGLSVPFTLLKLPQAGNVADNFWRGGNLVCDVDPESGEIRSIVAKDKGKFQRLDTLPDSDRKFLGEKLPDWEALLEMNAKVAMVHSKNRFGSTDIALTDNGPVIVEVNNGCAFELIQIATGKGFLTDEILAFFESCDAKF</sequence>
<comment type="caution">
    <text evidence="2">The sequence shown here is derived from an EMBL/GenBank/DDBJ whole genome shotgun (WGS) entry which is preliminary data.</text>
</comment>
<dbReference type="Pfam" id="PF14397">
    <property type="entry name" value="ATPgrasp_ST"/>
    <property type="match status" value="1"/>
</dbReference>
<name>A0A124F5N3_9RHOB</name>
<gene>
    <name evidence="2" type="ORF">AVO45_02195</name>
</gene>
<dbReference type="InterPro" id="IPR039523">
    <property type="entry name" value="RimK-rel_E_lig_ATP-grasp"/>
</dbReference>
<evidence type="ECO:0000259" key="1">
    <source>
        <dbReference type="Pfam" id="PF14397"/>
    </source>
</evidence>
<reference evidence="2 3" key="1">
    <citation type="submission" date="2015-12" db="EMBL/GenBank/DDBJ databases">
        <authorList>
            <person name="Shamseldin A."/>
            <person name="Moawad H."/>
            <person name="Abd El-Rahim W.M."/>
            <person name="Sadowsky M.J."/>
        </authorList>
    </citation>
    <scope>NUCLEOTIDE SEQUENCE [LARGE SCALE GENOMIC DNA]</scope>
    <source>
        <strain evidence="2 3">ZGT118</strain>
    </source>
</reference>
<feature type="domain" description="Alpha-L-glutamate ligase-related protein ATP-grasp" evidence="1">
    <location>
        <begin position="86"/>
        <end position="356"/>
    </location>
</feature>
<proteinExistence type="predicted"/>
<dbReference type="RefSeq" id="WP_068344057.1">
    <property type="nucleotide sequence ID" value="NZ_LQBQ01000001.1"/>
</dbReference>